<dbReference type="Gene3D" id="1.20.120.530">
    <property type="entry name" value="GntR ligand-binding domain-like"/>
    <property type="match status" value="1"/>
</dbReference>
<feature type="domain" description="HTH gntR-type" evidence="4">
    <location>
        <begin position="11"/>
        <end position="78"/>
    </location>
</feature>
<dbReference type="InterPro" id="IPR011711">
    <property type="entry name" value="GntR_C"/>
</dbReference>
<name>A0A4R2CCM9_SHIGR</name>
<gene>
    <name evidence="5" type="ORF">EV665_12192</name>
</gene>
<dbReference type="SUPFAM" id="SSF46785">
    <property type="entry name" value="Winged helix' DNA-binding domain"/>
    <property type="match status" value="1"/>
</dbReference>
<dbReference type="EMBL" id="SLVX01000021">
    <property type="protein sequence ID" value="TCN37825.1"/>
    <property type="molecule type" value="Genomic_DNA"/>
</dbReference>
<evidence type="ECO:0000256" key="2">
    <source>
        <dbReference type="ARBA" id="ARBA00023125"/>
    </source>
</evidence>
<keyword evidence="2 5" id="KW-0238">DNA-binding</keyword>
<evidence type="ECO:0000256" key="1">
    <source>
        <dbReference type="ARBA" id="ARBA00023015"/>
    </source>
</evidence>
<dbReference type="InterPro" id="IPR036388">
    <property type="entry name" value="WH-like_DNA-bd_sf"/>
</dbReference>
<dbReference type="InterPro" id="IPR000524">
    <property type="entry name" value="Tscrpt_reg_HTH_GntR"/>
</dbReference>
<reference evidence="5 6" key="1">
    <citation type="submission" date="2019-03" db="EMBL/GenBank/DDBJ databases">
        <title>Genomic Encyclopedia of Type Strains, Phase IV (KMG-IV): sequencing the most valuable type-strain genomes for metagenomic binning, comparative biology and taxonomic classification.</title>
        <authorList>
            <person name="Goeker M."/>
        </authorList>
    </citation>
    <scope>NUCLEOTIDE SEQUENCE [LARGE SCALE GENOMIC DNA]</scope>
    <source>
        <strain evidence="5 6">DSM 18401</strain>
    </source>
</reference>
<protein>
    <submittedName>
        <fullName evidence="5">DNA-binding GntR family transcriptional regulator</fullName>
    </submittedName>
</protein>
<evidence type="ECO:0000313" key="5">
    <source>
        <dbReference type="EMBL" id="TCN37825.1"/>
    </source>
</evidence>
<dbReference type="Pfam" id="PF07729">
    <property type="entry name" value="FCD"/>
    <property type="match status" value="1"/>
</dbReference>
<dbReference type="SMART" id="SM00895">
    <property type="entry name" value="FCD"/>
    <property type="match status" value="1"/>
</dbReference>
<dbReference type="SMART" id="SM00345">
    <property type="entry name" value="HTH_GNTR"/>
    <property type="match status" value="1"/>
</dbReference>
<sequence>MLVAAGREASESAKQWVYRVLRRAVMTGQFEPGDPVTINGLAETLGVSAMPVRESLHRLVADGALELLDNRRVRVPDLDPQQFEEVLEARIALETRAAERAMPFIDEGRLARLRAFDRQADEALARRDFGRLVEANFDFHRCLYEARPGTVILPLIESLWLRLAPFMCRAGETLFTTYQIDRHAEALDAIVARDAEALKAAIAADIRDGTGHLGHKHFEQRGIARRAG</sequence>
<keyword evidence="3" id="KW-0804">Transcription</keyword>
<dbReference type="Pfam" id="PF00392">
    <property type="entry name" value="GntR"/>
    <property type="match status" value="1"/>
</dbReference>
<accession>A0A4R2CCM9</accession>
<dbReference type="SUPFAM" id="SSF48008">
    <property type="entry name" value="GntR ligand-binding domain-like"/>
    <property type="match status" value="1"/>
</dbReference>
<dbReference type="PANTHER" id="PTHR43537">
    <property type="entry name" value="TRANSCRIPTIONAL REGULATOR, GNTR FAMILY"/>
    <property type="match status" value="1"/>
</dbReference>
<proteinExistence type="predicted"/>
<dbReference type="Gene3D" id="1.10.10.10">
    <property type="entry name" value="Winged helix-like DNA-binding domain superfamily/Winged helix DNA-binding domain"/>
    <property type="match status" value="1"/>
</dbReference>
<dbReference type="PROSITE" id="PS50949">
    <property type="entry name" value="HTH_GNTR"/>
    <property type="match status" value="1"/>
</dbReference>
<comment type="caution">
    <text evidence="5">The sequence shown here is derived from an EMBL/GenBank/DDBJ whole genome shotgun (WGS) entry which is preliminary data.</text>
</comment>
<dbReference type="GO" id="GO:0003700">
    <property type="term" value="F:DNA-binding transcription factor activity"/>
    <property type="evidence" value="ECO:0007669"/>
    <property type="project" value="InterPro"/>
</dbReference>
<dbReference type="RefSeq" id="WP_133036103.1">
    <property type="nucleotide sequence ID" value="NZ_BAABEI010000002.1"/>
</dbReference>
<dbReference type="Proteomes" id="UP000295351">
    <property type="component" value="Unassembled WGS sequence"/>
</dbReference>
<organism evidence="5 6">
    <name type="scientific">Shinella granuli</name>
    <dbReference type="NCBI Taxonomy" id="323621"/>
    <lineage>
        <taxon>Bacteria</taxon>
        <taxon>Pseudomonadati</taxon>
        <taxon>Pseudomonadota</taxon>
        <taxon>Alphaproteobacteria</taxon>
        <taxon>Hyphomicrobiales</taxon>
        <taxon>Rhizobiaceae</taxon>
        <taxon>Shinella</taxon>
    </lineage>
</organism>
<evidence type="ECO:0000313" key="6">
    <source>
        <dbReference type="Proteomes" id="UP000295351"/>
    </source>
</evidence>
<evidence type="ECO:0000256" key="3">
    <source>
        <dbReference type="ARBA" id="ARBA00023163"/>
    </source>
</evidence>
<dbReference type="PANTHER" id="PTHR43537:SF39">
    <property type="entry name" value="HTH-TYPE TRANSCRIPTIONAL REGULATOR MCBR"/>
    <property type="match status" value="1"/>
</dbReference>
<evidence type="ECO:0000259" key="4">
    <source>
        <dbReference type="PROSITE" id="PS50949"/>
    </source>
</evidence>
<dbReference type="InterPro" id="IPR008920">
    <property type="entry name" value="TF_FadR/GntR_C"/>
</dbReference>
<keyword evidence="1" id="KW-0805">Transcription regulation</keyword>
<keyword evidence="6" id="KW-1185">Reference proteome</keyword>
<dbReference type="AlphaFoldDB" id="A0A4R2CCM9"/>
<dbReference type="InterPro" id="IPR036390">
    <property type="entry name" value="WH_DNA-bd_sf"/>
</dbReference>
<dbReference type="GO" id="GO:0003677">
    <property type="term" value="F:DNA binding"/>
    <property type="evidence" value="ECO:0007669"/>
    <property type="project" value="UniProtKB-KW"/>
</dbReference>